<dbReference type="AlphaFoldDB" id="A0A0P0RNA2"/>
<evidence type="ECO:0000313" key="2">
    <source>
        <dbReference type="Proteomes" id="UP000019146"/>
    </source>
</evidence>
<evidence type="ECO:0000313" key="1">
    <source>
        <dbReference type="EMBL" id="ALL70332.1"/>
    </source>
</evidence>
<name>A0A0P0RNA2_9BURK</name>
<dbReference type="EMBL" id="CP012748">
    <property type="protein sequence ID" value="ALL70332.1"/>
    <property type="molecule type" value="Genomic_DNA"/>
</dbReference>
<geneLocation type="plasmid" evidence="2"/>
<organism evidence="1 2">
    <name type="scientific">Paraburkholderia caribensis MBA4</name>
    <dbReference type="NCBI Taxonomy" id="1323664"/>
    <lineage>
        <taxon>Bacteria</taxon>
        <taxon>Pseudomonadati</taxon>
        <taxon>Pseudomonadota</taxon>
        <taxon>Betaproteobacteria</taxon>
        <taxon>Burkholderiales</taxon>
        <taxon>Burkholderiaceae</taxon>
        <taxon>Paraburkholderia</taxon>
    </lineage>
</organism>
<dbReference type="Proteomes" id="UP000019146">
    <property type="component" value="Plasmid unnamed"/>
</dbReference>
<keyword evidence="1" id="KW-0614">Plasmid</keyword>
<reference evidence="1 2" key="1">
    <citation type="journal article" date="2014" name="Genome Announc.">
        <title>Draft Genome Sequence of the Haloacid-Degrading Burkholderia caribensis Strain MBA4.</title>
        <authorList>
            <person name="Pan Y."/>
            <person name="Kong K.F."/>
            <person name="Tsang J.S."/>
        </authorList>
    </citation>
    <scope>NUCLEOTIDE SEQUENCE [LARGE SCALE GENOMIC DNA]</scope>
    <source>
        <strain evidence="1 2">MBA4</strain>
        <plasmid evidence="2">Plasmid</plasmid>
    </source>
</reference>
<gene>
    <name evidence="1" type="ORF">K788_0001327</name>
</gene>
<accession>A0A0P0RNA2</accession>
<proteinExistence type="predicted"/>
<sequence length="46" mass="5062">MSWPMTMHFAIPGDWAIVPISRLDRRQWIVHGPSSVAASAISRATG</sequence>
<dbReference type="KEGG" id="bcai:K788_0001327"/>
<protein>
    <submittedName>
        <fullName evidence="1">Uncharacterized protein</fullName>
    </submittedName>
</protein>